<name>A0AAN9JPM2_CLITE</name>
<dbReference type="FunFam" id="4.10.60.10:FF:000136">
    <property type="entry name" value="Glycine-rich RNA-binding protein 10"/>
    <property type="match status" value="1"/>
</dbReference>
<dbReference type="PROSITE" id="PS50158">
    <property type="entry name" value="ZF_CCHC"/>
    <property type="match status" value="1"/>
</dbReference>
<keyword evidence="5" id="KW-1185">Reference proteome</keyword>
<evidence type="ECO:0000256" key="1">
    <source>
        <dbReference type="PROSITE-ProRule" id="PRU00047"/>
    </source>
</evidence>
<comment type="caution">
    <text evidence="4">The sequence shown here is derived from an EMBL/GenBank/DDBJ whole genome shotgun (WGS) entry which is preliminary data.</text>
</comment>
<dbReference type="SUPFAM" id="SSF57756">
    <property type="entry name" value="Retrovirus zinc finger-like domains"/>
    <property type="match status" value="1"/>
</dbReference>
<evidence type="ECO:0000313" key="5">
    <source>
        <dbReference type="Proteomes" id="UP001359559"/>
    </source>
</evidence>
<keyword evidence="1" id="KW-0862">Zinc</keyword>
<dbReference type="Pfam" id="PF00098">
    <property type="entry name" value="zf-CCHC"/>
    <property type="match status" value="1"/>
</dbReference>
<reference evidence="4 5" key="1">
    <citation type="submission" date="2024-01" db="EMBL/GenBank/DDBJ databases">
        <title>The genomes of 5 underutilized Papilionoideae crops provide insights into root nodulation and disease resistance.</title>
        <authorList>
            <person name="Yuan L."/>
        </authorList>
    </citation>
    <scope>NUCLEOTIDE SEQUENCE [LARGE SCALE GENOMIC DNA]</scope>
    <source>
        <strain evidence="4">LY-2023</strain>
        <tissue evidence="4">Leaf</tissue>
    </source>
</reference>
<dbReference type="InterPro" id="IPR036875">
    <property type="entry name" value="Znf_CCHC_sf"/>
</dbReference>
<dbReference type="InterPro" id="IPR001878">
    <property type="entry name" value="Znf_CCHC"/>
</dbReference>
<gene>
    <name evidence="4" type="ORF">RJT34_12025</name>
</gene>
<dbReference type="AlphaFoldDB" id="A0AAN9JPM2"/>
<sequence length="96" mass="10134">MEVVEDHAGGECFKCGKPGHFARECPGKGSRGGRYGGRESRYGGGSGGGDYGPDRNADRSSGGRNRDAAIEIEEVAVSAPTFFFIQCSGIVAWMDQ</sequence>
<keyword evidence="1" id="KW-0863">Zinc-finger</keyword>
<feature type="domain" description="CCHC-type" evidence="3">
    <location>
        <begin position="12"/>
        <end position="26"/>
    </location>
</feature>
<dbReference type="Gene3D" id="4.10.60.10">
    <property type="entry name" value="Zinc finger, CCHC-type"/>
    <property type="match status" value="1"/>
</dbReference>
<feature type="compositionally biased region" description="Gly residues" evidence="2">
    <location>
        <begin position="42"/>
        <end position="51"/>
    </location>
</feature>
<organism evidence="4 5">
    <name type="scientific">Clitoria ternatea</name>
    <name type="common">Butterfly pea</name>
    <dbReference type="NCBI Taxonomy" id="43366"/>
    <lineage>
        <taxon>Eukaryota</taxon>
        <taxon>Viridiplantae</taxon>
        <taxon>Streptophyta</taxon>
        <taxon>Embryophyta</taxon>
        <taxon>Tracheophyta</taxon>
        <taxon>Spermatophyta</taxon>
        <taxon>Magnoliopsida</taxon>
        <taxon>eudicotyledons</taxon>
        <taxon>Gunneridae</taxon>
        <taxon>Pentapetalae</taxon>
        <taxon>rosids</taxon>
        <taxon>fabids</taxon>
        <taxon>Fabales</taxon>
        <taxon>Fabaceae</taxon>
        <taxon>Papilionoideae</taxon>
        <taxon>50 kb inversion clade</taxon>
        <taxon>NPAAA clade</taxon>
        <taxon>indigoferoid/millettioid clade</taxon>
        <taxon>Phaseoleae</taxon>
        <taxon>Clitoria</taxon>
    </lineage>
</organism>
<dbReference type="SMART" id="SM00343">
    <property type="entry name" value="ZnF_C2HC"/>
    <property type="match status" value="1"/>
</dbReference>
<evidence type="ECO:0000313" key="4">
    <source>
        <dbReference type="EMBL" id="KAK7301164.1"/>
    </source>
</evidence>
<dbReference type="Proteomes" id="UP001359559">
    <property type="component" value="Unassembled WGS sequence"/>
</dbReference>
<dbReference type="GO" id="GO:0003676">
    <property type="term" value="F:nucleic acid binding"/>
    <property type="evidence" value="ECO:0007669"/>
    <property type="project" value="InterPro"/>
</dbReference>
<keyword evidence="1" id="KW-0479">Metal-binding</keyword>
<dbReference type="GO" id="GO:0008270">
    <property type="term" value="F:zinc ion binding"/>
    <property type="evidence" value="ECO:0007669"/>
    <property type="project" value="UniProtKB-KW"/>
</dbReference>
<protein>
    <recommendedName>
        <fullName evidence="3">CCHC-type domain-containing protein</fullName>
    </recommendedName>
</protein>
<accession>A0AAN9JPM2</accession>
<evidence type="ECO:0000259" key="3">
    <source>
        <dbReference type="PROSITE" id="PS50158"/>
    </source>
</evidence>
<proteinExistence type="predicted"/>
<evidence type="ECO:0000256" key="2">
    <source>
        <dbReference type="SAM" id="MobiDB-lite"/>
    </source>
</evidence>
<feature type="region of interest" description="Disordered" evidence="2">
    <location>
        <begin position="20"/>
        <end position="65"/>
    </location>
</feature>
<dbReference type="EMBL" id="JAYKXN010000003">
    <property type="protein sequence ID" value="KAK7301164.1"/>
    <property type="molecule type" value="Genomic_DNA"/>
</dbReference>